<gene>
    <name evidence="3" type="ORF">METZ01_LOCUS50879</name>
</gene>
<evidence type="ECO:0000313" key="3">
    <source>
        <dbReference type="EMBL" id="SUZ98025.1"/>
    </source>
</evidence>
<dbReference type="Pfam" id="PF07261">
    <property type="entry name" value="DnaB_2"/>
    <property type="match status" value="1"/>
</dbReference>
<feature type="non-terminal residue" evidence="3">
    <location>
        <position position="1"/>
    </location>
</feature>
<feature type="domain" description="DnaB/C C-terminal" evidence="2">
    <location>
        <begin position="113"/>
        <end position="168"/>
    </location>
</feature>
<sequence>VILRTIHELHRQRKVPASISFADLYSDRTVAAMLHTSGRQLEELVQSAVNSASNHGILMVIETDGLQSQIFLNTEPVRRALVSSGMDIATKRYESAETWPNTDAALDKLDAVTFYEQNVGHMTPLIAENIRTALEEHPEDEVLLAIRKAAEANARNWNYIAAILRRWAIEGRPEELDDGRDGTAERDLKEDRSDQ</sequence>
<organism evidence="3">
    <name type="scientific">marine metagenome</name>
    <dbReference type="NCBI Taxonomy" id="408172"/>
    <lineage>
        <taxon>unclassified sequences</taxon>
        <taxon>metagenomes</taxon>
        <taxon>ecological metagenomes</taxon>
    </lineage>
</organism>
<feature type="region of interest" description="Disordered" evidence="1">
    <location>
        <begin position="174"/>
        <end position="195"/>
    </location>
</feature>
<protein>
    <recommendedName>
        <fullName evidence="2">DnaB/C C-terminal domain-containing protein</fullName>
    </recommendedName>
</protein>
<dbReference type="Gene3D" id="1.10.10.630">
    <property type="entry name" value="DnaD domain-like"/>
    <property type="match status" value="1"/>
</dbReference>
<evidence type="ECO:0000256" key="1">
    <source>
        <dbReference type="SAM" id="MobiDB-lite"/>
    </source>
</evidence>
<name>A0A381S1M9_9ZZZZ</name>
<dbReference type="SUPFAM" id="SSF158499">
    <property type="entry name" value="DnaD domain-like"/>
    <property type="match status" value="1"/>
</dbReference>
<dbReference type="InterPro" id="IPR006343">
    <property type="entry name" value="DnaB/C_C"/>
</dbReference>
<dbReference type="EMBL" id="UINC01002564">
    <property type="protein sequence ID" value="SUZ98025.1"/>
    <property type="molecule type" value="Genomic_DNA"/>
</dbReference>
<dbReference type="AlphaFoldDB" id="A0A381S1M9"/>
<evidence type="ECO:0000259" key="2">
    <source>
        <dbReference type="Pfam" id="PF07261"/>
    </source>
</evidence>
<proteinExistence type="predicted"/>
<dbReference type="NCBIfam" id="TIGR01446">
    <property type="entry name" value="DnaD_dom"/>
    <property type="match status" value="1"/>
</dbReference>
<accession>A0A381S1M9</accession>
<dbReference type="InterPro" id="IPR034829">
    <property type="entry name" value="DnaD-like_sf"/>
</dbReference>
<reference evidence="3" key="1">
    <citation type="submission" date="2018-05" db="EMBL/GenBank/DDBJ databases">
        <authorList>
            <person name="Lanie J.A."/>
            <person name="Ng W.-L."/>
            <person name="Kazmierczak K.M."/>
            <person name="Andrzejewski T.M."/>
            <person name="Davidsen T.M."/>
            <person name="Wayne K.J."/>
            <person name="Tettelin H."/>
            <person name="Glass J.I."/>
            <person name="Rusch D."/>
            <person name="Podicherti R."/>
            <person name="Tsui H.-C.T."/>
            <person name="Winkler M.E."/>
        </authorList>
    </citation>
    <scope>NUCLEOTIDE SEQUENCE</scope>
</reference>
<feature type="non-terminal residue" evidence="3">
    <location>
        <position position="195"/>
    </location>
</feature>